<feature type="coiled-coil region" evidence="3">
    <location>
        <begin position="57"/>
        <end position="84"/>
    </location>
</feature>
<dbReference type="EMBL" id="WTYT01000001">
    <property type="protein sequence ID" value="MXO64162.1"/>
    <property type="molecule type" value="Genomic_DNA"/>
</dbReference>
<dbReference type="AlphaFoldDB" id="A0A6I4T1E1"/>
<evidence type="ECO:0000256" key="3">
    <source>
        <dbReference type="SAM" id="Coils"/>
    </source>
</evidence>
<feature type="compositionally biased region" description="Polar residues" evidence="4">
    <location>
        <begin position="94"/>
        <end position="110"/>
    </location>
</feature>
<keyword evidence="2" id="KW-0564">Palmitate</keyword>
<dbReference type="SUPFAM" id="SSF56954">
    <property type="entry name" value="Outer membrane efflux proteins (OEP)"/>
    <property type="match status" value="1"/>
</dbReference>
<accession>A0A6I4T1E1</accession>
<comment type="similarity">
    <text evidence="1 2">Belongs to the outer membrane factor (OMF) (TC 1.B.17) family.</text>
</comment>
<dbReference type="Proteomes" id="UP000438476">
    <property type="component" value="Unassembled WGS sequence"/>
</dbReference>
<comment type="caution">
    <text evidence="5">The sequence shown here is derived from an EMBL/GenBank/DDBJ whole genome shotgun (WGS) entry which is preliminary data.</text>
</comment>
<evidence type="ECO:0000256" key="1">
    <source>
        <dbReference type="ARBA" id="ARBA00007613"/>
    </source>
</evidence>
<dbReference type="OrthoDB" id="9770517at2"/>
<evidence type="ECO:0000313" key="5">
    <source>
        <dbReference type="EMBL" id="MXO64162.1"/>
    </source>
</evidence>
<evidence type="ECO:0000256" key="4">
    <source>
        <dbReference type="SAM" id="MobiDB-lite"/>
    </source>
</evidence>
<proteinExistence type="inferred from homology"/>
<dbReference type="Pfam" id="PF02321">
    <property type="entry name" value="OEP"/>
    <property type="match status" value="2"/>
</dbReference>
<dbReference type="InterPro" id="IPR010131">
    <property type="entry name" value="MdtP/NodT-like"/>
</dbReference>
<keyword evidence="2" id="KW-0449">Lipoprotein</keyword>
<evidence type="ECO:0000256" key="2">
    <source>
        <dbReference type="RuleBase" id="RU362097"/>
    </source>
</evidence>
<dbReference type="GO" id="GO:0005886">
    <property type="term" value="C:plasma membrane"/>
    <property type="evidence" value="ECO:0007669"/>
    <property type="project" value="UniProtKB-SubCell"/>
</dbReference>
<evidence type="ECO:0000313" key="6">
    <source>
        <dbReference type="Proteomes" id="UP000438476"/>
    </source>
</evidence>
<dbReference type="GO" id="GO:0015562">
    <property type="term" value="F:efflux transmembrane transporter activity"/>
    <property type="evidence" value="ECO:0007669"/>
    <property type="project" value="InterPro"/>
</dbReference>
<reference evidence="5 6" key="1">
    <citation type="submission" date="2019-12" db="EMBL/GenBank/DDBJ databases">
        <title>Genomic-based taxomic classification of the family Erythrobacteraceae.</title>
        <authorList>
            <person name="Xu L."/>
        </authorList>
    </citation>
    <scope>NUCLEOTIDE SEQUENCE [LARGE SCALE GENOMIC DNA]</scope>
    <source>
        <strain evidence="5 6">LMG 29518</strain>
    </source>
</reference>
<dbReference type="InterPro" id="IPR003423">
    <property type="entry name" value="OMP_efflux"/>
</dbReference>
<keyword evidence="2" id="KW-1134">Transmembrane beta strand</keyword>
<comment type="subcellular location">
    <subcellularLocation>
        <location evidence="2">Cell membrane</location>
        <topology evidence="2">Lipid-anchor</topology>
    </subcellularLocation>
</comment>
<sequence length="463" mass="48442">MFCLLMAGCTTVGPDYVAPAPMPDSSTDTAFEASASPAISQAPLPPHWWRLYNDTRLDALIEEALAANTDLREAAANLERAQASTREVHAAAGVQTSLEGSASAGETSSLGIGRPAGTHGSYDLGASISYQIDAVGRIRRAVESATASQEAKAAALDLARTTVAANVAAAYSDACAAGASLAVAQHSVALQQSSVKLIERGVRGGVFPALDATRSRSLLSQLQAALPGYRSTRRTALYRLAILMGRHPQDYPADLADCSAIPQMDQPIPVGDGAALIRRRPDIRQAERELAAATANIGVETAALYPSVSLGASAGTTSRTIDGLVSDSAFRFSVGPLISWSFPNTDVARARIDQASASAKAALARFDGTVLRALEETESALTRYANDLDENERLRSARDASREAATLQAKLSRQGAVSVLDVLDVQRSLASAEAALANSEAKLAADRVQIFLALGGGWEKEQP</sequence>
<dbReference type="NCBIfam" id="TIGR01845">
    <property type="entry name" value="outer_NodT"/>
    <property type="match status" value="1"/>
</dbReference>
<keyword evidence="6" id="KW-1185">Reference proteome</keyword>
<name>A0A6I4T1E1_9SPHN</name>
<gene>
    <name evidence="5" type="ORF">GRI91_00105</name>
</gene>
<dbReference type="Gene3D" id="2.20.200.10">
    <property type="entry name" value="Outer membrane efflux proteins (OEP)"/>
    <property type="match status" value="1"/>
</dbReference>
<feature type="region of interest" description="Disordered" evidence="4">
    <location>
        <begin position="89"/>
        <end position="114"/>
    </location>
</feature>
<dbReference type="Gene3D" id="1.20.1600.10">
    <property type="entry name" value="Outer membrane efflux proteins (OEP)"/>
    <property type="match status" value="1"/>
</dbReference>
<protein>
    <submittedName>
        <fullName evidence="5">Efflux transporter outer membrane subunit</fullName>
    </submittedName>
</protein>
<dbReference type="PANTHER" id="PTHR30203:SF21">
    <property type="entry name" value="OUTER MEMBRANE COMPONENT OF MULTIDRUG EFFLUX PUMP-RELATED"/>
    <property type="match status" value="1"/>
</dbReference>
<organism evidence="5 6">
    <name type="scientific">Altericroceibacterium endophyticum</name>
    <dbReference type="NCBI Taxonomy" id="1808508"/>
    <lineage>
        <taxon>Bacteria</taxon>
        <taxon>Pseudomonadati</taxon>
        <taxon>Pseudomonadota</taxon>
        <taxon>Alphaproteobacteria</taxon>
        <taxon>Sphingomonadales</taxon>
        <taxon>Erythrobacteraceae</taxon>
        <taxon>Altericroceibacterium</taxon>
    </lineage>
</organism>
<keyword evidence="2" id="KW-0472">Membrane</keyword>
<keyword evidence="3" id="KW-0175">Coiled coil</keyword>
<keyword evidence="2" id="KW-0812">Transmembrane</keyword>
<dbReference type="PANTHER" id="PTHR30203">
    <property type="entry name" value="OUTER MEMBRANE CATION EFFLUX PROTEIN"/>
    <property type="match status" value="1"/>
</dbReference>